<name>A0A8S5TPG4_9CAUD</name>
<dbReference type="EMBL" id="BK032872">
    <property type="protein sequence ID" value="DAF65045.1"/>
    <property type="molecule type" value="Genomic_DNA"/>
</dbReference>
<proteinExistence type="predicted"/>
<protein>
    <submittedName>
        <fullName evidence="1">Uncharacterized protein</fullName>
    </submittedName>
</protein>
<evidence type="ECO:0000313" key="1">
    <source>
        <dbReference type="EMBL" id="DAF65045.1"/>
    </source>
</evidence>
<reference evidence="1" key="1">
    <citation type="journal article" date="2021" name="Proc. Natl. Acad. Sci. U.S.A.">
        <title>A Catalog of Tens of Thousands of Viruses from Human Metagenomes Reveals Hidden Associations with Chronic Diseases.</title>
        <authorList>
            <person name="Tisza M.J."/>
            <person name="Buck C.B."/>
        </authorList>
    </citation>
    <scope>NUCLEOTIDE SEQUENCE</scope>
    <source>
        <strain evidence="1">Ct2iq11</strain>
    </source>
</reference>
<sequence length="50" mass="5908">MPKNLCIFLWEKSRNYCAQKLHIFARVHGRATNVLRPKNAGFLHLKNRCL</sequence>
<accession>A0A8S5TPG4</accession>
<organism evidence="1">
    <name type="scientific">Podoviridae sp. ct2iq11</name>
    <dbReference type="NCBI Taxonomy" id="2827720"/>
    <lineage>
        <taxon>Viruses</taxon>
        <taxon>Duplodnaviria</taxon>
        <taxon>Heunggongvirae</taxon>
        <taxon>Uroviricota</taxon>
        <taxon>Caudoviricetes</taxon>
    </lineage>
</organism>